<keyword evidence="2" id="KW-0808">Transferase</keyword>
<feature type="chain" id="PRO_5047227946" evidence="8">
    <location>
        <begin position="28"/>
        <end position="264"/>
    </location>
</feature>
<dbReference type="SUPFAM" id="SSF47090">
    <property type="entry name" value="PGBD-like"/>
    <property type="match status" value="1"/>
</dbReference>
<organism evidence="10 11">
    <name type="scientific">Nonomuraea marmarensis</name>
    <dbReference type="NCBI Taxonomy" id="3351344"/>
    <lineage>
        <taxon>Bacteria</taxon>
        <taxon>Bacillati</taxon>
        <taxon>Actinomycetota</taxon>
        <taxon>Actinomycetes</taxon>
        <taxon>Streptosporangiales</taxon>
        <taxon>Streptosporangiaceae</taxon>
        <taxon>Nonomuraea</taxon>
    </lineage>
</organism>
<comment type="caution">
    <text evidence="10">The sequence shown here is derived from an EMBL/GenBank/DDBJ whole genome shotgun (WGS) entry which is preliminary data.</text>
</comment>
<dbReference type="PROSITE" id="PS52029">
    <property type="entry name" value="LD_TPASE"/>
    <property type="match status" value="1"/>
</dbReference>
<dbReference type="Pfam" id="PF01471">
    <property type="entry name" value="PG_binding_1"/>
    <property type="match status" value="1"/>
</dbReference>
<dbReference type="InterPro" id="IPR002477">
    <property type="entry name" value="Peptidoglycan-bd-like"/>
</dbReference>
<evidence type="ECO:0000256" key="3">
    <source>
        <dbReference type="ARBA" id="ARBA00022960"/>
    </source>
</evidence>
<sequence>MRIKLREIVVLAAGCGLPLLLRVPAVAEEVPPVGDDAPAVREDDPPVKEEAPADAESVVLKPGDRGETVRLLQLRMRDGGYYFGKASGVYDEQTRFGVWAVQKIHRLMPKGEVGREVWRALDRKARVRPLVPNGGADRVEVNLSRQLLTVYRHSRPVLFSHISSGAEVPFCYQGHCGSAVTPVGDFRVTRRAPGWTTGMLGSMFNSLYFVGGIAVHGATRVPLHPASHGCVRLPVETSKRVWELVDVGDPVYVRGKVTPPRGAF</sequence>
<feature type="active site" description="Proton donor/acceptor" evidence="6">
    <location>
        <position position="216"/>
    </location>
</feature>
<feature type="active site" description="Nucleophile" evidence="6">
    <location>
        <position position="230"/>
    </location>
</feature>
<evidence type="ECO:0000259" key="9">
    <source>
        <dbReference type="PROSITE" id="PS52029"/>
    </source>
</evidence>
<evidence type="ECO:0000256" key="4">
    <source>
        <dbReference type="ARBA" id="ARBA00022984"/>
    </source>
</evidence>
<dbReference type="Gene3D" id="2.40.440.10">
    <property type="entry name" value="L,D-transpeptidase catalytic domain-like"/>
    <property type="match status" value="1"/>
</dbReference>
<evidence type="ECO:0000256" key="7">
    <source>
        <dbReference type="SAM" id="MobiDB-lite"/>
    </source>
</evidence>
<dbReference type="PANTHER" id="PTHR30582">
    <property type="entry name" value="L,D-TRANSPEPTIDASE"/>
    <property type="match status" value="1"/>
</dbReference>
<dbReference type="EMBL" id="JBICRM010000005">
    <property type="protein sequence ID" value="MFG1703599.1"/>
    <property type="molecule type" value="Genomic_DNA"/>
</dbReference>
<dbReference type="RefSeq" id="WP_393164258.1">
    <property type="nucleotide sequence ID" value="NZ_JBICRM010000005.1"/>
</dbReference>
<dbReference type="Gene3D" id="1.10.101.10">
    <property type="entry name" value="PGBD-like superfamily/PGBD"/>
    <property type="match status" value="1"/>
</dbReference>
<gene>
    <name evidence="10" type="ORF">ACFLIM_10430</name>
</gene>
<keyword evidence="3 6" id="KW-0133">Cell shape</keyword>
<keyword evidence="11" id="KW-1185">Reference proteome</keyword>
<feature type="compositionally biased region" description="Basic and acidic residues" evidence="7">
    <location>
        <begin position="38"/>
        <end position="51"/>
    </location>
</feature>
<dbReference type="InterPro" id="IPR005490">
    <property type="entry name" value="LD_TPept_cat_dom"/>
</dbReference>
<feature type="region of interest" description="Disordered" evidence="7">
    <location>
        <begin position="32"/>
        <end position="55"/>
    </location>
</feature>
<protein>
    <submittedName>
        <fullName evidence="10">L,D-transpeptidase family protein</fullName>
    </submittedName>
</protein>
<keyword evidence="5 6" id="KW-0961">Cell wall biogenesis/degradation</keyword>
<feature type="signal peptide" evidence="8">
    <location>
        <begin position="1"/>
        <end position="27"/>
    </location>
</feature>
<dbReference type="InterPro" id="IPR036365">
    <property type="entry name" value="PGBD-like_sf"/>
</dbReference>
<reference evidence="10 11" key="1">
    <citation type="submission" date="2024-10" db="EMBL/GenBank/DDBJ databases">
        <authorList>
            <person name="Topkara A.R."/>
            <person name="Saygin H."/>
        </authorList>
    </citation>
    <scope>NUCLEOTIDE SEQUENCE [LARGE SCALE GENOMIC DNA]</scope>
    <source>
        <strain evidence="10 11">M3C6</strain>
    </source>
</reference>
<dbReference type="PANTHER" id="PTHR30582:SF2">
    <property type="entry name" value="L,D-TRANSPEPTIDASE YCIB-RELATED"/>
    <property type="match status" value="1"/>
</dbReference>
<dbReference type="InterPro" id="IPR038063">
    <property type="entry name" value="Transpep_catalytic_dom"/>
</dbReference>
<evidence type="ECO:0000256" key="8">
    <source>
        <dbReference type="SAM" id="SignalP"/>
    </source>
</evidence>
<accession>A0ABW7ABT3</accession>
<dbReference type="InterPro" id="IPR036366">
    <property type="entry name" value="PGBDSf"/>
</dbReference>
<proteinExistence type="predicted"/>
<dbReference type="CDD" id="cd16913">
    <property type="entry name" value="YkuD_like"/>
    <property type="match status" value="1"/>
</dbReference>
<keyword evidence="4 6" id="KW-0573">Peptidoglycan synthesis</keyword>
<dbReference type="Pfam" id="PF03734">
    <property type="entry name" value="YkuD"/>
    <property type="match status" value="1"/>
</dbReference>
<evidence type="ECO:0000256" key="6">
    <source>
        <dbReference type="PROSITE-ProRule" id="PRU01373"/>
    </source>
</evidence>
<dbReference type="Proteomes" id="UP001603978">
    <property type="component" value="Unassembled WGS sequence"/>
</dbReference>
<evidence type="ECO:0000256" key="5">
    <source>
        <dbReference type="ARBA" id="ARBA00023316"/>
    </source>
</evidence>
<evidence type="ECO:0000313" key="11">
    <source>
        <dbReference type="Proteomes" id="UP001603978"/>
    </source>
</evidence>
<evidence type="ECO:0000313" key="10">
    <source>
        <dbReference type="EMBL" id="MFG1703599.1"/>
    </source>
</evidence>
<evidence type="ECO:0000256" key="1">
    <source>
        <dbReference type="ARBA" id="ARBA00004752"/>
    </source>
</evidence>
<dbReference type="InterPro" id="IPR050979">
    <property type="entry name" value="LD-transpeptidase"/>
</dbReference>
<evidence type="ECO:0000256" key="2">
    <source>
        <dbReference type="ARBA" id="ARBA00022679"/>
    </source>
</evidence>
<feature type="domain" description="L,D-TPase catalytic" evidence="9">
    <location>
        <begin position="137"/>
        <end position="254"/>
    </location>
</feature>
<keyword evidence="8" id="KW-0732">Signal</keyword>
<name>A0ABW7ABT3_9ACTN</name>
<comment type="pathway">
    <text evidence="1 6">Cell wall biogenesis; peptidoglycan biosynthesis.</text>
</comment>
<dbReference type="SUPFAM" id="SSF141523">
    <property type="entry name" value="L,D-transpeptidase catalytic domain-like"/>
    <property type="match status" value="1"/>
</dbReference>